<sequence length="192" mass="20926">MKMVWRISLAAAVIISGTTMAMARESENSIKNLPAEISRKCKTPIDWVKVGTGRSVRLQPSPDASYEKIDCVLAEIKRQDDIDLGFIGNEADPNQVISPPWSYIAGGKIDVLQALATEIKKAGWVVGSLAKADDGSGFLLFRTPDGMTAAQAEPFNGRIWKQQLGDITFGTAPTKTGSRLIEDEYVLRQVTN</sequence>
<feature type="chain" id="PRO_5019271674" evidence="1">
    <location>
        <begin position="24"/>
        <end position="192"/>
    </location>
</feature>
<evidence type="ECO:0000313" key="2">
    <source>
        <dbReference type="EMBL" id="GBH31876.1"/>
    </source>
</evidence>
<comment type="caution">
    <text evidence="2">The sequence shown here is derived from an EMBL/GenBank/DDBJ whole genome shotgun (WGS) entry which is preliminary data.</text>
</comment>
<dbReference type="RefSeq" id="WP_130753699.1">
    <property type="nucleotide sequence ID" value="NZ_BBQY01000022.1"/>
</dbReference>
<keyword evidence="3" id="KW-1185">Reference proteome</keyword>
<name>A0A401J5F5_SPHXE</name>
<feature type="signal peptide" evidence="1">
    <location>
        <begin position="1"/>
        <end position="23"/>
    </location>
</feature>
<protein>
    <submittedName>
        <fullName evidence="2">Uncharacterized protein</fullName>
    </submittedName>
</protein>
<evidence type="ECO:0000256" key="1">
    <source>
        <dbReference type="SAM" id="SignalP"/>
    </source>
</evidence>
<dbReference type="Proteomes" id="UP000290975">
    <property type="component" value="Unassembled WGS sequence"/>
</dbReference>
<reference evidence="2 3" key="1">
    <citation type="submission" date="2014-12" db="EMBL/GenBank/DDBJ databases">
        <title>Whole genome sequencing of Sphingobium xenophagum OW59.</title>
        <authorList>
            <person name="Ohta Y."/>
            <person name="Nishi S."/>
            <person name="Hatada Y."/>
        </authorList>
    </citation>
    <scope>NUCLEOTIDE SEQUENCE [LARGE SCALE GENOMIC DNA]</scope>
    <source>
        <strain evidence="2 3">OW59</strain>
    </source>
</reference>
<organism evidence="2 3">
    <name type="scientific">Sphingobium xenophagum</name>
    <dbReference type="NCBI Taxonomy" id="121428"/>
    <lineage>
        <taxon>Bacteria</taxon>
        <taxon>Pseudomonadati</taxon>
        <taxon>Pseudomonadota</taxon>
        <taxon>Alphaproteobacteria</taxon>
        <taxon>Sphingomonadales</taxon>
        <taxon>Sphingomonadaceae</taxon>
        <taxon>Sphingobium</taxon>
    </lineage>
</organism>
<dbReference type="AlphaFoldDB" id="A0A401J5F5"/>
<keyword evidence="1" id="KW-0732">Signal</keyword>
<evidence type="ECO:0000313" key="3">
    <source>
        <dbReference type="Proteomes" id="UP000290975"/>
    </source>
</evidence>
<dbReference type="EMBL" id="BBQY01000022">
    <property type="protein sequence ID" value="GBH31876.1"/>
    <property type="molecule type" value="Genomic_DNA"/>
</dbReference>
<accession>A0A401J5F5</accession>
<gene>
    <name evidence="2" type="ORF">MBESOW_P3137</name>
</gene>
<proteinExistence type="predicted"/>